<protein>
    <recommendedName>
        <fullName evidence="6">Lysozyme</fullName>
        <ecNumber evidence="6">3.2.1.17</ecNumber>
    </recommendedName>
</protein>
<evidence type="ECO:0000313" key="7">
    <source>
        <dbReference type="EMBL" id="THG40449.1"/>
    </source>
</evidence>
<dbReference type="InterPro" id="IPR034690">
    <property type="entry name" value="Endolysin_T4_type"/>
</dbReference>
<dbReference type="Pfam" id="PF00959">
    <property type="entry name" value="Phage_lysozyme"/>
    <property type="match status" value="1"/>
</dbReference>
<reference evidence="7 8" key="1">
    <citation type="submission" date="2019-04" db="EMBL/GenBank/DDBJ databases">
        <title>Microbes associate with the intestines of laboratory mice.</title>
        <authorList>
            <person name="Navarre W."/>
            <person name="Wong E."/>
            <person name="Huang K.C."/>
            <person name="Tropini C."/>
            <person name="Ng K."/>
            <person name="Yu B."/>
        </authorList>
    </citation>
    <scope>NUCLEOTIDE SEQUENCE [LARGE SCALE GENOMIC DNA]</scope>
    <source>
        <strain evidence="7 8">NM83_B4-11</strain>
    </source>
</reference>
<keyword evidence="3 6" id="KW-0081">Bacteriolytic enzyme</keyword>
<dbReference type="InterPro" id="IPR023347">
    <property type="entry name" value="Lysozyme_dom_sf"/>
</dbReference>
<proteinExistence type="inferred from homology"/>
<organism evidence="7 8">
    <name type="scientific">Sphingomonas olei</name>
    <dbReference type="NCBI Taxonomy" id="1886787"/>
    <lineage>
        <taxon>Bacteria</taxon>
        <taxon>Pseudomonadati</taxon>
        <taxon>Pseudomonadota</taxon>
        <taxon>Alphaproteobacteria</taxon>
        <taxon>Sphingomonadales</taxon>
        <taxon>Sphingomonadaceae</taxon>
        <taxon>Sphingomonas</taxon>
    </lineage>
</organism>
<dbReference type="Proteomes" id="UP000308038">
    <property type="component" value="Unassembled WGS sequence"/>
</dbReference>
<evidence type="ECO:0000256" key="6">
    <source>
        <dbReference type="RuleBase" id="RU003788"/>
    </source>
</evidence>
<keyword evidence="2 6" id="KW-0929">Antimicrobial</keyword>
<gene>
    <name evidence="7" type="ORF">E5988_06355</name>
</gene>
<comment type="similarity">
    <text evidence="6">Belongs to the glycosyl hydrolase 24 family.</text>
</comment>
<evidence type="ECO:0000256" key="4">
    <source>
        <dbReference type="ARBA" id="ARBA00022801"/>
    </source>
</evidence>
<comment type="catalytic activity">
    <reaction evidence="1 6">
        <text>Hydrolysis of (1-&gt;4)-beta-linkages between N-acetylmuramic acid and N-acetyl-D-glucosamine residues in a peptidoglycan and between N-acetyl-D-glucosamine residues in chitodextrins.</text>
        <dbReference type="EC" id="3.2.1.17"/>
    </reaction>
</comment>
<dbReference type="PANTHER" id="PTHR38107:SF3">
    <property type="entry name" value="LYSOZYME RRRD-RELATED"/>
    <property type="match status" value="1"/>
</dbReference>
<dbReference type="EMBL" id="SSTI01000004">
    <property type="protein sequence ID" value="THG40449.1"/>
    <property type="molecule type" value="Genomic_DNA"/>
</dbReference>
<name>A0ABY2QIZ3_9SPHN</name>
<accession>A0ABY2QIZ3</accession>
<evidence type="ECO:0000256" key="5">
    <source>
        <dbReference type="ARBA" id="ARBA00023295"/>
    </source>
</evidence>
<evidence type="ECO:0000256" key="2">
    <source>
        <dbReference type="ARBA" id="ARBA00022529"/>
    </source>
</evidence>
<evidence type="ECO:0000313" key="8">
    <source>
        <dbReference type="Proteomes" id="UP000308038"/>
    </source>
</evidence>
<dbReference type="RefSeq" id="WP_136451145.1">
    <property type="nucleotide sequence ID" value="NZ_SSTI01000004.1"/>
</dbReference>
<dbReference type="InterPro" id="IPR023346">
    <property type="entry name" value="Lysozyme-like_dom_sf"/>
</dbReference>
<comment type="caution">
    <text evidence="7">The sequence shown here is derived from an EMBL/GenBank/DDBJ whole genome shotgun (WGS) entry which is preliminary data.</text>
</comment>
<dbReference type="SUPFAM" id="SSF53955">
    <property type="entry name" value="Lysozyme-like"/>
    <property type="match status" value="1"/>
</dbReference>
<dbReference type="InterPro" id="IPR002196">
    <property type="entry name" value="Glyco_hydro_24"/>
</dbReference>
<sequence>MADLKPGPKTLAGVLGSIAGAIALFTSIPAEESGRKVAVTIAPNGQATIRHVSGPQYLRAYLDAVKVPTACDGITRGVRLGQTYTEAQCTALLEAELIEMASRVIACVPALYGRPNQAAASVSLAYNIGWPSFCKSTAARRFNAGQWAAGCDAFPMWKYAGGKVLRGLVLRRERERQLCRTGL</sequence>
<keyword evidence="4 6" id="KW-0378">Hydrolase</keyword>
<dbReference type="EC" id="3.2.1.17" evidence="6"/>
<keyword evidence="8" id="KW-1185">Reference proteome</keyword>
<dbReference type="CDD" id="cd16900">
    <property type="entry name" value="endolysin_R21-like"/>
    <property type="match status" value="1"/>
</dbReference>
<evidence type="ECO:0000256" key="3">
    <source>
        <dbReference type="ARBA" id="ARBA00022638"/>
    </source>
</evidence>
<dbReference type="Gene3D" id="1.10.530.40">
    <property type="match status" value="1"/>
</dbReference>
<dbReference type="HAMAP" id="MF_04110">
    <property type="entry name" value="ENDOLYSIN_T4"/>
    <property type="match status" value="1"/>
</dbReference>
<dbReference type="InterPro" id="IPR051018">
    <property type="entry name" value="Bacteriophage_GH24"/>
</dbReference>
<dbReference type="PANTHER" id="PTHR38107">
    <property type="match status" value="1"/>
</dbReference>
<evidence type="ECO:0000256" key="1">
    <source>
        <dbReference type="ARBA" id="ARBA00000632"/>
    </source>
</evidence>
<keyword evidence="5 6" id="KW-0326">Glycosidase</keyword>